<dbReference type="SMART" id="SM00086">
    <property type="entry name" value="PAC"/>
    <property type="match status" value="2"/>
</dbReference>
<dbReference type="PANTHER" id="PTHR43156">
    <property type="entry name" value="STAGE II SPORULATION PROTEIN E-RELATED"/>
    <property type="match status" value="1"/>
</dbReference>
<keyword evidence="1" id="KW-0378">Hydrolase</keyword>
<sequence>MSYNSKSDRLLVNRYLHKDGHEVFTESTGKPFIGENGQLIKWRGIDHDITVRKHYLDALHLRDRAIEAASVGINITDAREMNNPTIYVNPALSKMTGYTREELLNKDLKLLQGPGTDKTVVEEISLALREGRGCEVVLKNYRKDGTPFWNELLISPVHNDAGKLTHFIGIQADVTERRRAEEERHELEIAKQIQSSLLPKAPLSIDSLQVAGICLPATHVGGDYYDYFHTQNTLNMVIADVSGHSVGAALLMAGVRNTLKSEAHKSNPLQPDHGPAEILLALNELLYDDLNGSDLFISMFYMRYDPKLCQLCYSNAGHNCPLWLAANDNKCRELDTEGMVIGVSKDVTFEEKCITLKPGDKILLYTDGITEAQNREGEFFGVTRLSELFASQRLVSPQATIDNLLAELRKFCGGQPFNDDVSMVVLNIELQIGESPGF</sequence>
<dbReference type="Gene3D" id="3.30.450.20">
    <property type="entry name" value="PAS domain"/>
    <property type="match status" value="2"/>
</dbReference>
<dbReference type="Pfam" id="PF07228">
    <property type="entry name" value="SpoIIE"/>
    <property type="match status" value="1"/>
</dbReference>
<comment type="caution">
    <text evidence="4">The sequence shown here is derived from an EMBL/GenBank/DDBJ whole genome shotgun (WGS) entry which is preliminary data.</text>
</comment>
<dbReference type="InterPro" id="IPR001932">
    <property type="entry name" value="PPM-type_phosphatase-like_dom"/>
</dbReference>
<feature type="domain" description="PAC" evidence="3">
    <location>
        <begin position="9"/>
        <end position="61"/>
    </location>
</feature>
<gene>
    <name evidence="4" type="ORF">DM484_28395</name>
</gene>
<dbReference type="Pfam" id="PF13426">
    <property type="entry name" value="PAS_9"/>
    <property type="match status" value="1"/>
</dbReference>
<feature type="domain" description="PAC" evidence="3">
    <location>
        <begin position="132"/>
        <end position="186"/>
    </location>
</feature>
<dbReference type="Gene3D" id="3.60.40.10">
    <property type="entry name" value="PPM-type phosphatase domain"/>
    <property type="match status" value="1"/>
</dbReference>
<dbReference type="SMART" id="SM00091">
    <property type="entry name" value="PAS"/>
    <property type="match status" value="1"/>
</dbReference>
<dbReference type="InterPro" id="IPR052016">
    <property type="entry name" value="Bact_Sigma-Reg"/>
</dbReference>
<accession>A0A2W4QJ37</accession>
<dbReference type="AlphaFoldDB" id="A0A2W4QJ37"/>
<feature type="domain" description="PAS" evidence="2">
    <location>
        <begin position="64"/>
        <end position="131"/>
    </location>
</feature>
<evidence type="ECO:0000313" key="4">
    <source>
        <dbReference type="EMBL" id="PZN70469.1"/>
    </source>
</evidence>
<proteinExistence type="predicted"/>
<dbReference type="InterPro" id="IPR000700">
    <property type="entry name" value="PAS-assoc_C"/>
</dbReference>
<dbReference type="NCBIfam" id="TIGR00229">
    <property type="entry name" value="sensory_box"/>
    <property type="match status" value="1"/>
</dbReference>
<evidence type="ECO:0000259" key="2">
    <source>
        <dbReference type="PROSITE" id="PS50112"/>
    </source>
</evidence>
<dbReference type="SMART" id="SM00331">
    <property type="entry name" value="PP2C_SIG"/>
    <property type="match status" value="1"/>
</dbReference>
<evidence type="ECO:0000259" key="3">
    <source>
        <dbReference type="PROSITE" id="PS50113"/>
    </source>
</evidence>
<dbReference type="PROSITE" id="PS50112">
    <property type="entry name" value="PAS"/>
    <property type="match status" value="1"/>
</dbReference>
<dbReference type="GO" id="GO:0016791">
    <property type="term" value="F:phosphatase activity"/>
    <property type="evidence" value="ECO:0007669"/>
    <property type="project" value="TreeGrafter"/>
</dbReference>
<dbReference type="CDD" id="cd00130">
    <property type="entry name" value="PAS"/>
    <property type="match status" value="1"/>
</dbReference>
<dbReference type="PANTHER" id="PTHR43156:SF2">
    <property type="entry name" value="STAGE II SPORULATION PROTEIN E"/>
    <property type="match status" value="1"/>
</dbReference>
<dbReference type="InterPro" id="IPR001610">
    <property type="entry name" value="PAC"/>
</dbReference>
<dbReference type="InterPro" id="IPR035965">
    <property type="entry name" value="PAS-like_dom_sf"/>
</dbReference>
<dbReference type="SUPFAM" id="SSF55785">
    <property type="entry name" value="PYP-like sensor domain (PAS domain)"/>
    <property type="match status" value="2"/>
</dbReference>
<dbReference type="InterPro" id="IPR036457">
    <property type="entry name" value="PPM-type-like_dom_sf"/>
</dbReference>
<reference evidence="4 5" key="1">
    <citation type="journal article" date="2018" name="Aquat. Microb. Ecol.">
        <title>Gammaproteobacterial methanotrophs dominate.</title>
        <authorList>
            <person name="Rissanen A.J."/>
            <person name="Saarenheimo J."/>
            <person name="Tiirola M."/>
            <person name="Peura S."/>
            <person name="Aalto S.L."/>
            <person name="Karvinen A."/>
            <person name="Nykanen H."/>
        </authorList>
    </citation>
    <scope>NUCLEOTIDE SEQUENCE [LARGE SCALE GENOMIC DNA]</scope>
    <source>
        <strain evidence="4">AMbin10</strain>
    </source>
</reference>
<evidence type="ECO:0000256" key="1">
    <source>
        <dbReference type="ARBA" id="ARBA00022801"/>
    </source>
</evidence>
<name>A0A2W4QJ37_9GAMM</name>
<dbReference type="SUPFAM" id="SSF81606">
    <property type="entry name" value="PP2C-like"/>
    <property type="match status" value="1"/>
</dbReference>
<dbReference type="InterPro" id="IPR000014">
    <property type="entry name" value="PAS"/>
</dbReference>
<dbReference type="EMBL" id="QJPH01000555">
    <property type="protein sequence ID" value="PZN70469.1"/>
    <property type="molecule type" value="Genomic_DNA"/>
</dbReference>
<evidence type="ECO:0000313" key="5">
    <source>
        <dbReference type="Proteomes" id="UP000249396"/>
    </source>
</evidence>
<dbReference type="Proteomes" id="UP000249396">
    <property type="component" value="Unassembled WGS sequence"/>
</dbReference>
<protein>
    <submittedName>
        <fullName evidence="4">Diguanylate cyclase</fullName>
    </submittedName>
</protein>
<organism evidence="4 5">
    <name type="scientific">Candidatus Methylumidiphilus alinenensis</name>
    <dbReference type="NCBI Taxonomy" id="2202197"/>
    <lineage>
        <taxon>Bacteria</taxon>
        <taxon>Pseudomonadati</taxon>
        <taxon>Pseudomonadota</taxon>
        <taxon>Gammaproteobacteria</taxon>
        <taxon>Methylococcales</taxon>
        <taxon>Candidatus Methylumidiphilus</taxon>
    </lineage>
</organism>
<dbReference type="PROSITE" id="PS50113">
    <property type="entry name" value="PAC"/>
    <property type="match status" value="2"/>
</dbReference>